<dbReference type="AlphaFoldDB" id="A0A834VY98"/>
<evidence type="ECO:0000313" key="2">
    <source>
        <dbReference type="EMBL" id="KAF7801727.1"/>
    </source>
</evidence>
<dbReference type="Proteomes" id="UP000634136">
    <property type="component" value="Unassembled WGS sequence"/>
</dbReference>
<proteinExistence type="predicted"/>
<gene>
    <name evidence="2" type="ORF">G2W53_040838</name>
</gene>
<sequence>MESKAKGYSPSVWKLRKLLQIASQVVGSRFTFCTWYHSEPCIDALPHLKLIVQIDGTFLYGKYRGTLLIATSQDGDTHVVLFAFAIVEGENKEAWSWFLSNIRQHVVQERKNLCLISDRHGGILSAVADERVQWHPPYAHHIFCIRHLASNLNSEHKDPWLKKTLVNMGYELMPNRVEEMLAELRSHNQRAAEWIADIPKHQWCRSHDEGGRYDHMTTNLSECINGILKGARWARVRDKFNPPDGSLHYYRTVLDSMRQNEIIWRPYAANEIRNLIP</sequence>
<protein>
    <recommendedName>
        <fullName evidence="1">MULE transposase domain-containing protein</fullName>
    </recommendedName>
</protein>
<evidence type="ECO:0000313" key="3">
    <source>
        <dbReference type="Proteomes" id="UP000634136"/>
    </source>
</evidence>
<dbReference type="PANTHER" id="PTHR31973">
    <property type="entry name" value="POLYPROTEIN, PUTATIVE-RELATED"/>
    <property type="match status" value="1"/>
</dbReference>
<reference evidence="2" key="1">
    <citation type="submission" date="2020-09" db="EMBL/GenBank/DDBJ databases">
        <title>Genome-Enabled Discovery of Anthraquinone Biosynthesis in Senna tora.</title>
        <authorList>
            <person name="Kang S.-H."/>
            <person name="Pandey R.P."/>
            <person name="Lee C.-M."/>
            <person name="Sim J.-S."/>
            <person name="Jeong J.-T."/>
            <person name="Choi B.-S."/>
            <person name="Jung M."/>
            <person name="Ginzburg D."/>
            <person name="Zhao K."/>
            <person name="Won S.Y."/>
            <person name="Oh T.-J."/>
            <person name="Yu Y."/>
            <person name="Kim N.-H."/>
            <person name="Lee O.R."/>
            <person name="Lee T.-H."/>
            <person name="Bashyal P."/>
            <person name="Kim T.-S."/>
            <person name="Lee W.-H."/>
            <person name="Kawkins C."/>
            <person name="Kim C.-K."/>
            <person name="Kim J.S."/>
            <person name="Ahn B.O."/>
            <person name="Rhee S.Y."/>
            <person name="Sohng J.K."/>
        </authorList>
    </citation>
    <scope>NUCLEOTIDE SEQUENCE</scope>
    <source>
        <tissue evidence="2">Leaf</tissue>
    </source>
</reference>
<dbReference type="EMBL" id="JAAIUW010000013">
    <property type="protein sequence ID" value="KAF7801727.1"/>
    <property type="molecule type" value="Genomic_DNA"/>
</dbReference>
<dbReference type="PANTHER" id="PTHR31973:SF195">
    <property type="entry name" value="MUDR FAMILY TRANSPOSASE"/>
    <property type="match status" value="1"/>
</dbReference>
<dbReference type="OrthoDB" id="1428459at2759"/>
<name>A0A834VY98_9FABA</name>
<dbReference type="InterPro" id="IPR018289">
    <property type="entry name" value="MULE_transposase_dom"/>
</dbReference>
<accession>A0A834VY98</accession>
<comment type="caution">
    <text evidence="2">The sequence shown here is derived from an EMBL/GenBank/DDBJ whole genome shotgun (WGS) entry which is preliminary data.</text>
</comment>
<dbReference type="Pfam" id="PF10551">
    <property type="entry name" value="MULE"/>
    <property type="match status" value="1"/>
</dbReference>
<feature type="domain" description="MULE transposase" evidence="1">
    <location>
        <begin position="51"/>
        <end position="151"/>
    </location>
</feature>
<evidence type="ECO:0000259" key="1">
    <source>
        <dbReference type="Pfam" id="PF10551"/>
    </source>
</evidence>
<organism evidence="2 3">
    <name type="scientific">Senna tora</name>
    <dbReference type="NCBI Taxonomy" id="362788"/>
    <lineage>
        <taxon>Eukaryota</taxon>
        <taxon>Viridiplantae</taxon>
        <taxon>Streptophyta</taxon>
        <taxon>Embryophyta</taxon>
        <taxon>Tracheophyta</taxon>
        <taxon>Spermatophyta</taxon>
        <taxon>Magnoliopsida</taxon>
        <taxon>eudicotyledons</taxon>
        <taxon>Gunneridae</taxon>
        <taxon>Pentapetalae</taxon>
        <taxon>rosids</taxon>
        <taxon>fabids</taxon>
        <taxon>Fabales</taxon>
        <taxon>Fabaceae</taxon>
        <taxon>Caesalpinioideae</taxon>
        <taxon>Cassia clade</taxon>
        <taxon>Senna</taxon>
    </lineage>
</organism>
<keyword evidence="3" id="KW-1185">Reference proteome</keyword>